<dbReference type="InterPro" id="IPR050655">
    <property type="entry name" value="Plant_B3_domain"/>
</dbReference>
<feature type="domain" description="TF-B3" evidence="6">
    <location>
        <begin position="242"/>
        <end position="345"/>
    </location>
</feature>
<keyword evidence="4" id="KW-0804">Transcription</keyword>
<dbReference type="EMBL" id="CM004393">
    <property type="protein sequence ID" value="OAY46082.1"/>
    <property type="molecule type" value="Genomic_DNA"/>
</dbReference>
<reference evidence="7" key="1">
    <citation type="submission" date="2016-02" db="EMBL/GenBank/DDBJ databases">
        <title>WGS assembly of Manihot esculenta.</title>
        <authorList>
            <person name="Bredeson J.V."/>
            <person name="Prochnik S.E."/>
            <person name="Lyons J.B."/>
            <person name="Schmutz J."/>
            <person name="Grimwood J."/>
            <person name="Vrebalov J."/>
            <person name="Bart R.S."/>
            <person name="Amuge T."/>
            <person name="Ferguson M.E."/>
            <person name="Green R."/>
            <person name="Putnam N."/>
            <person name="Stites J."/>
            <person name="Rounsley S."/>
            <person name="Rokhsar D.S."/>
        </authorList>
    </citation>
    <scope>NUCLEOTIDE SEQUENCE [LARGE SCALE GENOMIC DNA]</scope>
    <source>
        <tissue evidence="7">Leaf</tissue>
    </source>
</reference>
<name>A0A2C9VKM6_MANES</name>
<dbReference type="GO" id="GO:0005634">
    <property type="term" value="C:nucleus"/>
    <property type="evidence" value="ECO:0007669"/>
    <property type="project" value="UniProtKB-SubCell"/>
</dbReference>
<comment type="subcellular location">
    <subcellularLocation>
        <location evidence="1">Nucleus</location>
    </subcellularLocation>
</comment>
<protein>
    <recommendedName>
        <fullName evidence="6">TF-B3 domain-containing protein</fullName>
    </recommendedName>
</protein>
<keyword evidence="3" id="KW-0238">DNA-binding</keyword>
<dbReference type="STRING" id="3983.A0A2C9VKM6"/>
<dbReference type="PANTHER" id="PTHR31920">
    <property type="entry name" value="B3 DOMAIN-CONTAINING"/>
    <property type="match status" value="1"/>
</dbReference>
<dbReference type="SUPFAM" id="SSF101936">
    <property type="entry name" value="DNA-binding pseudobarrel domain"/>
    <property type="match status" value="2"/>
</dbReference>
<evidence type="ECO:0000313" key="7">
    <source>
        <dbReference type="EMBL" id="OAY46082.1"/>
    </source>
</evidence>
<accession>A0A2C9VKM6</accession>
<dbReference type="AlphaFoldDB" id="A0A2C9VKM6"/>
<dbReference type="SMART" id="SM01019">
    <property type="entry name" value="B3"/>
    <property type="match status" value="2"/>
</dbReference>
<dbReference type="InterPro" id="IPR015300">
    <property type="entry name" value="DNA-bd_pseudobarrel_sf"/>
</dbReference>
<dbReference type="CDD" id="cd10017">
    <property type="entry name" value="B3_DNA"/>
    <property type="match status" value="2"/>
</dbReference>
<feature type="domain" description="TF-B3" evidence="6">
    <location>
        <begin position="36"/>
        <end position="113"/>
    </location>
</feature>
<evidence type="ECO:0000256" key="1">
    <source>
        <dbReference type="ARBA" id="ARBA00004123"/>
    </source>
</evidence>
<evidence type="ECO:0000256" key="5">
    <source>
        <dbReference type="ARBA" id="ARBA00023242"/>
    </source>
</evidence>
<gene>
    <name evidence="7" type="ORF">MANES_07G115000</name>
</gene>
<sequence>MFAAERPHFFKIILEETIRDKKLMLFAYFKSFCQGVPKRFARKYGGFLSNPVVLKVPGGRIWQVEVTKFDGEVWFQNGWQGFLEYYSLVHGSFLVFEYDKSSCHFNVTIFDKSASEIEYPVSVTNGDDKEINDLQEEIQEPKIIEETENDSYVETLDDSVLGRKRKEKALLSSLQPQKMMKVENPTGNTSLHFPGKQVEVDFVGKKQTSDCIAVRKKPLTTQEKTKAVHRASVNFKSDNPFFLIVMQPSYVHPGEKMSIPASFAMKYFPLKHTSDVNLNGLDGRTWSVKFYFNKASNGQPMAKITRGWRVFAEDNCLEVGDVCAFELIMIQGAKATFKVTIFRNKKGDKMISKEEEESNSPGAIAADKGFTSVHPFFKAVISSSYLDTMHVPQNFISNIKQSTER</sequence>
<dbReference type="PANTHER" id="PTHR31920:SF108">
    <property type="entry name" value="B3 DOMAIN-CONTAINING TRANSCRIPTION FACTOR VRN1-LIKE"/>
    <property type="match status" value="1"/>
</dbReference>
<organism evidence="7">
    <name type="scientific">Manihot esculenta</name>
    <name type="common">Cassava</name>
    <name type="synonym">Jatropha manihot</name>
    <dbReference type="NCBI Taxonomy" id="3983"/>
    <lineage>
        <taxon>Eukaryota</taxon>
        <taxon>Viridiplantae</taxon>
        <taxon>Streptophyta</taxon>
        <taxon>Embryophyta</taxon>
        <taxon>Tracheophyta</taxon>
        <taxon>Spermatophyta</taxon>
        <taxon>Magnoliopsida</taxon>
        <taxon>eudicotyledons</taxon>
        <taxon>Gunneridae</taxon>
        <taxon>Pentapetalae</taxon>
        <taxon>rosids</taxon>
        <taxon>fabids</taxon>
        <taxon>Malpighiales</taxon>
        <taxon>Euphorbiaceae</taxon>
        <taxon>Crotonoideae</taxon>
        <taxon>Manihoteae</taxon>
        <taxon>Manihot</taxon>
    </lineage>
</organism>
<dbReference type="Gene3D" id="2.40.330.10">
    <property type="entry name" value="DNA-binding pseudobarrel domain"/>
    <property type="match status" value="2"/>
</dbReference>
<evidence type="ECO:0000256" key="4">
    <source>
        <dbReference type="ARBA" id="ARBA00023163"/>
    </source>
</evidence>
<evidence type="ECO:0000256" key="3">
    <source>
        <dbReference type="ARBA" id="ARBA00023125"/>
    </source>
</evidence>
<evidence type="ECO:0000256" key="2">
    <source>
        <dbReference type="ARBA" id="ARBA00023015"/>
    </source>
</evidence>
<evidence type="ECO:0000259" key="6">
    <source>
        <dbReference type="PROSITE" id="PS50863"/>
    </source>
</evidence>
<dbReference type="GO" id="GO:0003677">
    <property type="term" value="F:DNA binding"/>
    <property type="evidence" value="ECO:0007669"/>
    <property type="project" value="UniProtKB-KW"/>
</dbReference>
<dbReference type="PROSITE" id="PS50863">
    <property type="entry name" value="B3"/>
    <property type="match status" value="2"/>
</dbReference>
<dbReference type="InterPro" id="IPR003340">
    <property type="entry name" value="B3_DNA-bd"/>
</dbReference>
<keyword evidence="5" id="KW-0539">Nucleus</keyword>
<dbReference type="SMR" id="A0A2C9VKM6"/>
<keyword evidence="2" id="KW-0805">Transcription regulation</keyword>
<proteinExistence type="predicted"/>
<dbReference type="Pfam" id="PF02362">
    <property type="entry name" value="B3"/>
    <property type="match status" value="2"/>
</dbReference>